<evidence type="ECO:0000256" key="1">
    <source>
        <dbReference type="SAM" id="MobiDB-lite"/>
    </source>
</evidence>
<gene>
    <name evidence="2" type="ORF">NDU88_000241</name>
</gene>
<organism evidence="2 3">
    <name type="scientific">Pleurodeles waltl</name>
    <name type="common">Iberian ribbed newt</name>
    <dbReference type="NCBI Taxonomy" id="8319"/>
    <lineage>
        <taxon>Eukaryota</taxon>
        <taxon>Metazoa</taxon>
        <taxon>Chordata</taxon>
        <taxon>Craniata</taxon>
        <taxon>Vertebrata</taxon>
        <taxon>Euteleostomi</taxon>
        <taxon>Amphibia</taxon>
        <taxon>Batrachia</taxon>
        <taxon>Caudata</taxon>
        <taxon>Salamandroidea</taxon>
        <taxon>Salamandridae</taxon>
        <taxon>Pleurodelinae</taxon>
        <taxon>Pleurodeles</taxon>
    </lineage>
</organism>
<feature type="region of interest" description="Disordered" evidence="1">
    <location>
        <begin position="11"/>
        <end position="73"/>
    </location>
</feature>
<protein>
    <submittedName>
        <fullName evidence="2">Uncharacterized protein</fullName>
    </submittedName>
</protein>
<feature type="compositionally biased region" description="Basic and acidic residues" evidence="1">
    <location>
        <begin position="31"/>
        <end position="41"/>
    </location>
</feature>
<proteinExistence type="predicted"/>
<comment type="caution">
    <text evidence="2">The sequence shown here is derived from an EMBL/GenBank/DDBJ whole genome shotgun (WGS) entry which is preliminary data.</text>
</comment>
<feature type="compositionally biased region" description="Basic and acidic residues" evidence="1">
    <location>
        <begin position="54"/>
        <end position="64"/>
    </location>
</feature>
<sequence>MYLCVGRCNKPKRSGRPGPYNSPLHGGGVPDRPHKVPDVTYKKKGTHTAGGVPDRPHKVPDVTYKKKGTHTAGGGHMGDQILCNVYCIRCSAEVLR</sequence>
<reference evidence="2" key="1">
    <citation type="journal article" date="2022" name="bioRxiv">
        <title>Sequencing and chromosome-scale assembly of the giantPleurodeles waltlgenome.</title>
        <authorList>
            <person name="Brown T."/>
            <person name="Elewa A."/>
            <person name="Iarovenko S."/>
            <person name="Subramanian E."/>
            <person name="Araus A.J."/>
            <person name="Petzold A."/>
            <person name="Susuki M."/>
            <person name="Suzuki K.-i.T."/>
            <person name="Hayashi T."/>
            <person name="Toyoda A."/>
            <person name="Oliveira C."/>
            <person name="Osipova E."/>
            <person name="Leigh N.D."/>
            <person name="Simon A."/>
            <person name="Yun M.H."/>
        </authorList>
    </citation>
    <scope>NUCLEOTIDE SEQUENCE</scope>
    <source>
        <strain evidence="2">20211129_DDA</strain>
        <tissue evidence="2">Liver</tissue>
    </source>
</reference>
<dbReference type="Proteomes" id="UP001066276">
    <property type="component" value="Chromosome 10"/>
</dbReference>
<accession>A0AAV7LU32</accession>
<dbReference type="EMBL" id="JANPWB010000014">
    <property type="protein sequence ID" value="KAJ1095071.1"/>
    <property type="molecule type" value="Genomic_DNA"/>
</dbReference>
<evidence type="ECO:0000313" key="3">
    <source>
        <dbReference type="Proteomes" id="UP001066276"/>
    </source>
</evidence>
<name>A0AAV7LU32_PLEWA</name>
<dbReference type="AlphaFoldDB" id="A0AAV7LU32"/>
<evidence type="ECO:0000313" key="2">
    <source>
        <dbReference type="EMBL" id="KAJ1095071.1"/>
    </source>
</evidence>
<keyword evidence="3" id="KW-1185">Reference proteome</keyword>